<keyword evidence="3" id="KW-1185">Reference proteome</keyword>
<protein>
    <submittedName>
        <fullName evidence="2">DUF317 domain-containing protein</fullName>
    </submittedName>
</protein>
<dbReference type="InterPro" id="IPR005523">
    <property type="entry name" value="DUF317_SPDY"/>
</dbReference>
<accession>A0A7X1M908</accession>
<evidence type="ECO:0000313" key="3">
    <source>
        <dbReference type="Proteomes" id="UP000584670"/>
    </source>
</evidence>
<gene>
    <name evidence="2" type="ORF">H4N64_11125</name>
</gene>
<evidence type="ECO:0000259" key="1">
    <source>
        <dbReference type="Pfam" id="PF03771"/>
    </source>
</evidence>
<name>A0A7X1M908_9ACTN</name>
<dbReference type="Proteomes" id="UP000584670">
    <property type="component" value="Unassembled WGS sequence"/>
</dbReference>
<dbReference type="RefSeq" id="WP_186282063.1">
    <property type="nucleotide sequence ID" value="NZ_JACMSF010000009.1"/>
</dbReference>
<sequence length="241" mass="26349">MANVYVSSPQRHIRLGYLPEGPDNTLWKVAVHADPFGPPRWMATFDTPTPTELVTAFTTTLASSYTKGPDTFLSGTAHPIDQALRPLTQAGWTRTDTWAATVFTAPDQLAGLTYSRQLPSSQAELHSDTHRWLLWGGQDGYSSRWYVSFTSRAPIHLIAATTARLADPAPVLRYAPEVPSRNRGAAHITTFTPPVPTPLDVRRASAARVRTTIPQAVVRAPTVATASGPSAVLPVRTFRRR</sequence>
<feature type="domain" description="DUF317" evidence="1">
    <location>
        <begin position="8"/>
        <end position="64"/>
    </location>
</feature>
<dbReference type="AlphaFoldDB" id="A0A7X1M908"/>
<organism evidence="2 3">
    <name type="scientific">Streptomyces cupreus</name>
    <dbReference type="NCBI Taxonomy" id="2759956"/>
    <lineage>
        <taxon>Bacteria</taxon>
        <taxon>Bacillati</taxon>
        <taxon>Actinomycetota</taxon>
        <taxon>Actinomycetes</taxon>
        <taxon>Kitasatosporales</taxon>
        <taxon>Streptomycetaceae</taxon>
        <taxon>Streptomyces</taxon>
    </lineage>
</organism>
<dbReference type="Pfam" id="PF03771">
    <property type="entry name" value="SPDY"/>
    <property type="match status" value="2"/>
</dbReference>
<proteinExistence type="predicted"/>
<dbReference type="EMBL" id="JACMSF010000009">
    <property type="protein sequence ID" value="MBC2902153.1"/>
    <property type="molecule type" value="Genomic_DNA"/>
</dbReference>
<feature type="domain" description="DUF317" evidence="1">
    <location>
        <begin position="105"/>
        <end position="171"/>
    </location>
</feature>
<reference evidence="2 3" key="1">
    <citation type="submission" date="2020-08" db="EMBL/GenBank/DDBJ databases">
        <title>Streptomyces sp. PSKA01 genome sequencing and assembly.</title>
        <authorList>
            <person name="Mandal S."/>
            <person name="Maiti P.K."/>
            <person name="Das P."/>
        </authorList>
    </citation>
    <scope>NUCLEOTIDE SEQUENCE [LARGE SCALE GENOMIC DNA]</scope>
    <source>
        <strain evidence="2 3">PSKA01</strain>
    </source>
</reference>
<evidence type="ECO:0000313" key="2">
    <source>
        <dbReference type="EMBL" id="MBC2902153.1"/>
    </source>
</evidence>
<comment type="caution">
    <text evidence="2">The sequence shown here is derived from an EMBL/GenBank/DDBJ whole genome shotgun (WGS) entry which is preliminary data.</text>
</comment>